<dbReference type="EC" id="2.8.1.7" evidence="3"/>
<dbReference type="GO" id="GO:0006534">
    <property type="term" value="P:cysteine metabolic process"/>
    <property type="evidence" value="ECO:0007669"/>
    <property type="project" value="InterPro"/>
</dbReference>
<dbReference type="Pfam" id="PF00266">
    <property type="entry name" value="Aminotran_5"/>
    <property type="match status" value="1"/>
</dbReference>
<dbReference type="InterPro" id="IPR010969">
    <property type="entry name" value="Cys_dSase-rel_unknwn_funct"/>
</dbReference>
<gene>
    <name evidence="8" type="ORF">SAMN03080599_00158</name>
</gene>
<dbReference type="GO" id="GO:0031071">
    <property type="term" value="F:cysteine desulfurase activity"/>
    <property type="evidence" value="ECO:0007669"/>
    <property type="project" value="UniProtKB-EC"/>
</dbReference>
<name>A0A1G5RSK4_9FIRM</name>
<dbReference type="InterPro" id="IPR015424">
    <property type="entry name" value="PyrdxlP-dep_Trfase"/>
</dbReference>
<dbReference type="PIRSF" id="PIRSF005572">
    <property type="entry name" value="NifS"/>
    <property type="match status" value="1"/>
</dbReference>
<reference evidence="8 9" key="1">
    <citation type="submission" date="2016-10" db="EMBL/GenBank/DDBJ databases">
        <authorList>
            <person name="de Groot N.N."/>
        </authorList>
    </citation>
    <scope>NUCLEOTIDE SEQUENCE [LARGE SCALE GENOMIC DNA]</scope>
    <source>
        <strain evidence="8 9">DSM 2784</strain>
    </source>
</reference>
<dbReference type="RefSeq" id="WP_330387045.1">
    <property type="nucleotide sequence ID" value="NZ_FMWL01000001.1"/>
</dbReference>
<dbReference type="InterPro" id="IPR010970">
    <property type="entry name" value="Cys_dSase_SufS"/>
</dbReference>
<dbReference type="EMBL" id="FMWL01000001">
    <property type="protein sequence ID" value="SCZ76279.1"/>
    <property type="molecule type" value="Genomic_DNA"/>
</dbReference>
<dbReference type="CDD" id="cd06453">
    <property type="entry name" value="SufS_like"/>
    <property type="match status" value="1"/>
</dbReference>
<protein>
    <recommendedName>
        <fullName evidence="3">cysteine desulfurase</fullName>
        <ecNumber evidence="3">2.8.1.7</ecNumber>
    </recommendedName>
</protein>
<dbReference type="InterPro" id="IPR016454">
    <property type="entry name" value="Cysteine_dSase"/>
</dbReference>
<dbReference type="AlphaFoldDB" id="A0A1G5RSK4"/>
<evidence type="ECO:0000313" key="9">
    <source>
        <dbReference type="Proteomes" id="UP000199208"/>
    </source>
</evidence>
<keyword evidence="5" id="KW-0663">Pyridoxal phosphate</keyword>
<dbReference type="GO" id="GO:0030170">
    <property type="term" value="F:pyridoxal phosphate binding"/>
    <property type="evidence" value="ECO:0007669"/>
    <property type="project" value="InterPro"/>
</dbReference>
<dbReference type="SUPFAM" id="SSF53383">
    <property type="entry name" value="PLP-dependent transferases"/>
    <property type="match status" value="1"/>
</dbReference>
<evidence type="ECO:0000256" key="4">
    <source>
        <dbReference type="ARBA" id="ARBA00022679"/>
    </source>
</evidence>
<comment type="cofactor">
    <cofactor evidence="1">
        <name>pyridoxal 5'-phosphate</name>
        <dbReference type="ChEBI" id="CHEBI:597326"/>
    </cofactor>
</comment>
<dbReference type="STRING" id="1120920.SAMN03080599_00158"/>
<dbReference type="Gene3D" id="3.40.640.10">
    <property type="entry name" value="Type I PLP-dependent aspartate aminotransferase-like (Major domain)"/>
    <property type="match status" value="1"/>
</dbReference>
<dbReference type="PANTHER" id="PTHR43586">
    <property type="entry name" value="CYSTEINE DESULFURASE"/>
    <property type="match status" value="1"/>
</dbReference>
<evidence type="ECO:0000259" key="7">
    <source>
        <dbReference type="Pfam" id="PF00266"/>
    </source>
</evidence>
<dbReference type="NCBIfam" id="TIGR01977">
    <property type="entry name" value="am_tr_V_EF2568"/>
    <property type="match status" value="1"/>
</dbReference>
<dbReference type="InterPro" id="IPR015422">
    <property type="entry name" value="PyrdxlP-dep_Trfase_small"/>
</dbReference>
<evidence type="ECO:0000256" key="5">
    <source>
        <dbReference type="ARBA" id="ARBA00022898"/>
    </source>
</evidence>
<organism evidence="8 9">
    <name type="scientific">Acidaminobacter hydrogenoformans DSM 2784</name>
    <dbReference type="NCBI Taxonomy" id="1120920"/>
    <lineage>
        <taxon>Bacteria</taxon>
        <taxon>Bacillati</taxon>
        <taxon>Bacillota</taxon>
        <taxon>Clostridia</taxon>
        <taxon>Peptostreptococcales</taxon>
        <taxon>Acidaminobacteraceae</taxon>
        <taxon>Acidaminobacter</taxon>
    </lineage>
</organism>
<dbReference type="Gene3D" id="3.90.1150.10">
    <property type="entry name" value="Aspartate Aminotransferase, domain 1"/>
    <property type="match status" value="1"/>
</dbReference>
<comment type="similarity">
    <text evidence="2">Belongs to the class-V pyridoxal-phosphate-dependent aminotransferase family. Csd subfamily.</text>
</comment>
<accession>A0A1G5RSK4</accession>
<proteinExistence type="inferred from homology"/>
<dbReference type="Proteomes" id="UP000199208">
    <property type="component" value="Unassembled WGS sequence"/>
</dbReference>
<dbReference type="InterPro" id="IPR000192">
    <property type="entry name" value="Aminotrans_V_dom"/>
</dbReference>
<evidence type="ECO:0000256" key="3">
    <source>
        <dbReference type="ARBA" id="ARBA00012239"/>
    </source>
</evidence>
<dbReference type="InterPro" id="IPR015421">
    <property type="entry name" value="PyrdxlP-dep_Trfase_major"/>
</dbReference>
<dbReference type="PANTHER" id="PTHR43586:SF4">
    <property type="entry name" value="ISOPENICILLIN N EPIMERASE"/>
    <property type="match status" value="1"/>
</dbReference>
<evidence type="ECO:0000256" key="1">
    <source>
        <dbReference type="ARBA" id="ARBA00001933"/>
    </source>
</evidence>
<keyword evidence="4" id="KW-0808">Transferase</keyword>
<sequence length="380" mass="41112">MYYFDNGATSFPKAPGVAAAVADYIEHVGVNVGRGFYSEALGAAGVMLDCREKLQRLFNAPEGFETIFTMNITESINVILKGYLKAGDHVIVSSLEHNAVMRPLVSLERRGVTFTRAPFDAEGALEVEALSGLIQPNTKLIMVTHASNVCGTLNDLNRIGELAEAHGIPLVVDAAQTAGVMPIDLQKNKAKAICFTGHKSLLGPQGIGGFVIDKAFAAMVEPLIEGGTGSRSDSEAQPAMLPDKFESGTQNLPGIYGLNTALDYVNDVGIEAIHAKELQLTEQFMNGVRDMEGVRLVGRHGTENRTAVVSIDFELHDNADIAYLLDSEYDIKTRVGMHCAPSAHKALGTFPQGTVRFSFSYFNTEEEIDYLLESLRKILA</sequence>
<evidence type="ECO:0000256" key="6">
    <source>
        <dbReference type="ARBA" id="ARBA00050776"/>
    </source>
</evidence>
<evidence type="ECO:0000256" key="2">
    <source>
        <dbReference type="ARBA" id="ARBA00010447"/>
    </source>
</evidence>
<evidence type="ECO:0000313" key="8">
    <source>
        <dbReference type="EMBL" id="SCZ76279.1"/>
    </source>
</evidence>
<feature type="domain" description="Aminotransferase class V" evidence="7">
    <location>
        <begin position="3"/>
        <end position="371"/>
    </location>
</feature>
<keyword evidence="9" id="KW-1185">Reference proteome</keyword>
<comment type="catalytic activity">
    <reaction evidence="6">
        <text>(sulfur carrier)-H + L-cysteine = (sulfur carrier)-SH + L-alanine</text>
        <dbReference type="Rhea" id="RHEA:43892"/>
        <dbReference type="Rhea" id="RHEA-COMP:14737"/>
        <dbReference type="Rhea" id="RHEA-COMP:14739"/>
        <dbReference type="ChEBI" id="CHEBI:29917"/>
        <dbReference type="ChEBI" id="CHEBI:35235"/>
        <dbReference type="ChEBI" id="CHEBI:57972"/>
        <dbReference type="ChEBI" id="CHEBI:64428"/>
        <dbReference type="EC" id="2.8.1.7"/>
    </reaction>
</comment>